<dbReference type="EMBL" id="FOAJ01000017">
    <property type="protein sequence ID" value="SEL90005.1"/>
    <property type="molecule type" value="Genomic_DNA"/>
</dbReference>
<feature type="compositionally biased region" description="Polar residues" evidence="1">
    <location>
        <begin position="182"/>
        <end position="201"/>
    </location>
</feature>
<feature type="region of interest" description="Disordered" evidence="1">
    <location>
        <begin position="161"/>
        <end position="201"/>
    </location>
</feature>
<evidence type="ECO:0000256" key="1">
    <source>
        <dbReference type="SAM" id="MobiDB-lite"/>
    </source>
</evidence>
<gene>
    <name evidence="3" type="ORF">SAMN05192542_11742</name>
</gene>
<accession>A0A1H7TZM8</accession>
<dbReference type="PIRSF" id="PIRSF012337">
    <property type="entry name" value="gp45"/>
    <property type="match status" value="1"/>
</dbReference>
<dbReference type="STRING" id="416943.SAMN05445871_2408"/>
<dbReference type="Proteomes" id="UP000199120">
    <property type="component" value="Unassembled WGS sequence"/>
</dbReference>
<dbReference type="NCBIfam" id="TIGR01644">
    <property type="entry name" value="phage_P2_V"/>
    <property type="match status" value="1"/>
</dbReference>
<evidence type="ECO:0000313" key="4">
    <source>
        <dbReference type="Proteomes" id="UP000199120"/>
    </source>
</evidence>
<feature type="compositionally biased region" description="Polar residues" evidence="1">
    <location>
        <begin position="167"/>
        <end position="176"/>
    </location>
</feature>
<dbReference type="InterPro" id="IPR013046">
    <property type="entry name" value="GpV/Gp45"/>
</dbReference>
<dbReference type="InterPro" id="IPR014462">
    <property type="entry name" value="Phage_Mu_Gp45"/>
</dbReference>
<evidence type="ECO:0000259" key="2">
    <source>
        <dbReference type="Pfam" id="PF06890"/>
    </source>
</evidence>
<reference evidence="4" key="1">
    <citation type="submission" date="2016-10" db="EMBL/GenBank/DDBJ databases">
        <authorList>
            <person name="Varghese N."/>
            <person name="Submissions S."/>
        </authorList>
    </citation>
    <scope>NUCLEOTIDE SEQUENCE [LARGE SCALE GENOMIC DNA]</scope>
    <source>
        <strain evidence="4">LMG 26416</strain>
    </source>
</reference>
<dbReference type="Pfam" id="PF06890">
    <property type="entry name" value="Phage_Mu_Gp45"/>
    <property type="match status" value="1"/>
</dbReference>
<dbReference type="AlphaFoldDB" id="A0A1H7TZM8"/>
<keyword evidence="4" id="KW-1185">Reference proteome</keyword>
<evidence type="ECO:0000313" key="3">
    <source>
        <dbReference type="EMBL" id="SEL90005.1"/>
    </source>
</evidence>
<dbReference type="InterPro" id="IPR053861">
    <property type="entry name" value="Phage_Mu_Gp45_N"/>
</dbReference>
<name>A0A1H7TZM8_9BURK</name>
<sequence>MSGEQGIMSRLARRVLLLVGRARVNLVNDGGAAQQVQVTVNELETIDNLNRLAEFGFTSVPPQGSDVAVVFIGGDRSNGVVVASGHQASRPRGLKAGETMIYTQDGKQIYLTASGGIVIEAKGQPVTINDASNVTCNCSGVFKVVAPGGVEFDTPTVKSTGDIVDHSGTNPNSMAQMRSIYNGHNHNDPQGGTVSTPNQAM</sequence>
<dbReference type="RefSeq" id="WP_090545094.1">
    <property type="nucleotide sequence ID" value="NZ_FNSR01000001.1"/>
</dbReference>
<dbReference type="OrthoDB" id="9802994at2"/>
<protein>
    <submittedName>
        <fullName evidence="3">Phage baseplate assembly protein V</fullName>
    </submittedName>
</protein>
<proteinExistence type="predicted"/>
<feature type="domain" description="Bacteriophage Mu Gp45 N-terminal" evidence="2">
    <location>
        <begin position="21"/>
        <end position="87"/>
    </location>
</feature>
<organism evidence="3 4">
    <name type="scientific">Paraburkholderia caballeronis</name>
    <dbReference type="NCBI Taxonomy" id="416943"/>
    <lineage>
        <taxon>Bacteria</taxon>
        <taxon>Pseudomonadati</taxon>
        <taxon>Pseudomonadota</taxon>
        <taxon>Betaproteobacteria</taxon>
        <taxon>Burkholderiales</taxon>
        <taxon>Burkholderiaceae</taxon>
        <taxon>Paraburkholderia</taxon>
    </lineage>
</organism>